<keyword evidence="1" id="KW-0732">Signal</keyword>
<keyword evidence="2" id="KW-1133">Transmembrane helix</keyword>
<dbReference type="Gene3D" id="3.40.190.10">
    <property type="entry name" value="Periplasmic binding protein-like II"/>
    <property type="match status" value="2"/>
</dbReference>
<feature type="transmembrane region" description="Helical" evidence="2">
    <location>
        <begin position="6"/>
        <end position="28"/>
    </location>
</feature>
<evidence type="ECO:0000256" key="2">
    <source>
        <dbReference type="SAM" id="Phobius"/>
    </source>
</evidence>
<keyword evidence="5" id="KW-1185">Reference proteome</keyword>
<evidence type="ECO:0000313" key="4">
    <source>
        <dbReference type="EMBL" id="WUX53398.1"/>
    </source>
</evidence>
<dbReference type="InterPro" id="IPR050811">
    <property type="entry name" value="Phosphate_ABC_transporter"/>
</dbReference>
<evidence type="ECO:0000313" key="5">
    <source>
        <dbReference type="Proteomes" id="UP001432209"/>
    </source>
</evidence>
<dbReference type="EMBL" id="CP109495">
    <property type="protein sequence ID" value="WUX53398.1"/>
    <property type="molecule type" value="Genomic_DNA"/>
</dbReference>
<dbReference type="SUPFAM" id="SSF53850">
    <property type="entry name" value="Periplasmic binding protein-like II"/>
    <property type="match status" value="1"/>
</dbReference>
<reference evidence="4" key="1">
    <citation type="submission" date="2022-10" db="EMBL/GenBank/DDBJ databases">
        <title>The complete genomes of actinobacterial strains from the NBC collection.</title>
        <authorList>
            <person name="Joergensen T.S."/>
            <person name="Alvarez Arevalo M."/>
            <person name="Sterndorff E.B."/>
            <person name="Faurdal D."/>
            <person name="Vuksanovic O."/>
            <person name="Mourched A.-S."/>
            <person name="Charusanti P."/>
            <person name="Shaw S."/>
            <person name="Blin K."/>
            <person name="Weber T."/>
        </authorList>
    </citation>
    <scope>NUCLEOTIDE SEQUENCE</scope>
    <source>
        <strain evidence="4">NBC_01432</strain>
    </source>
</reference>
<protein>
    <submittedName>
        <fullName evidence="4">Substrate-binding domain-containing protein</fullName>
    </submittedName>
</protein>
<dbReference type="PANTHER" id="PTHR30570:SF1">
    <property type="entry name" value="PHOSPHATE-BINDING PROTEIN PSTS"/>
    <property type="match status" value="1"/>
</dbReference>
<dbReference type="Proteomes" id="UP001432209">
    <property type="component" value="Chromosome"/>
</dbReference>
<feature type="transmembrane region" description="Helical" evidence="2">
    <location>
        <begin position="201"/>
        <end position="221"/>
    </location>
</feature>
<proteinExistence type="predicted"/>
<evidence type="ECO:0000256" key="1">
    <source>
        <dbReference type="ARBA" id="ARBA00022729"/>
    </source>
</evidence>
<accession>A0ABZ2A3W5</accession>
<dbReference type="RefSeq" id="WP_329077000.1">
    <property type="nucleotide sequence ID" value="NZ_CP109495.1"/>
</dbReference>
<dbReference type="PANTHER" id="PTHR30570">
    <property type="entry name" value="PERIPLASMIC PHOSPHATE BINDING COMPONENT OF PHOSPHATE ABC TRANSPORTER"/>
    <property type="match status" value="1"/>
</dbReference>
<dbReference type="Pfam" id="PF12849">
    <property type="entry name" value="PBP_like_2"/>
    <property type="match status" value="1"/>
</dbReference>
<organism evidence="4 5">
    <name type="scientific">Streptomyces niveus</name>
    <name type="common">Streptomyces spheroides</name>
    <dbReference type="NCBI Taxonomy" id="193462"/>
    <lineage>
        <taxon>Bacteria</taxon>
        <taxon>Bacillati</taxon>
        <taxon>Actinomycetota</taxon>
        <taxon>Actinomycetes</taxon>
        <taxon>Kitasatosporales</taxon>
        <taxon>Streptomycetaceae</taxon>
        <taxon>Streptomyces</taxon>
    </lineage>
</organism>
<dbReference type="InterPro" id="IPR024370">
    <property type="entry name" value="PBP_domain"/>
</dbReference>
<feature type="domain" description="PBP" evidence="3">
    <location>
        <begin position="230"/>
        <end position="484"/>
    </location>
</feature>
<gene>
    <name evidence="4" type="ORF">OG442_18630</name>
</gene>
<keyword evidence="2" id="KW-0812">Transmembrane</keyword>
<keyword evidence="2" id="KW-0472">Membrane</keyword>
<name>A0ABZ2A3W5_STRNV</name>
<evidence type="ECO:0000259" key="3">
    <source>
        <dbReference type="Pfam" id="PF12849"/>
    </source>
</evidence>
<sequence length="512" mass="55509">MEWFSGENVFAVFSTLLGVLTSVGVVWYERRVPRRKRIGYRVQMDTAIGSAVRSGHTNVRLGLFDDDPDMADATLVLLRLENDGSQTIAVEDYTSPDVHGLSVTFTGRTIKGVAVTLPTADRHLMSHFNHVRGLRSDGSVLTVPKVPLNRGQHYKLLVLLTGGEVGEEVAVSGGLSEGDLVVNRAIAPDQVPPRFSRQARLITILLTVCVVTLASIIVLGGDRRGRPMGCEKGTLTLTGSTAFEPTARRLAAKYEEDCPGSDISVDADGSAAGVRELSTSASKSVVALSDGPKPDGFADLVEHRVAVSVFTMVVNDDVPFDGLSTAEVKRIYEGEVRNWSEVRGPDGNPGPDLPVKLISRTDGSGTRDIFERKILSGDEKEQDVHTVEDCRQKVDPAQPTFRCELDKTDQVVNTVKDVPGAIGYSELRSSTGKDGLHRLALDEQPPSVDDIAESDYPYREIEYGYTYGRPAPDSLASSFLNYLIRTGGQDVVREEGHLPCGTPEALKICAEE</sequence>